<dbReference type="InterPro" id="IPR008906">
    <property type="entry name" value="HATC_C_dom"/>
</dbReference>
<evidence type="ECO:0000313" key="4">
    <source>
        <dbReference type="Proteomes" id="UP000008672"/>
    </source>
</evidence>
<evidence type="ECO:0000256" key="1">
    <source>
        <dbReference type="SAM" id="MobiDB-lite"/>
    </source>
</evidence>
<reference evidence="4" key="1">
    <citation type="submission" date="2011-08" db="EMBL/GenBank/DDBJ databases">
        <title>The draft genome of Latimeria chalumnae.</title>
        <authorList>
            <person name="Di Palma F."/>
            <person name="Alfoldi J."/>
            <person name="Johnson J."/>
            <person name="Berlin A."/>
            <person name="Gnerre S."/>
            <person name="Jaffe D."/>
            <person name="MacCallum I."/>
            <person name="Young S."/>
            <person name="Walker B.J."/>
            <person name="Lander E."/>
            <person name="Lindblad-Toh K."/>
        </authorList>
    </citation>
    <scope>NUCLEOTIDE SEQUENCE [LARGE SCALE GENOMIC DNA]</scope>
    <source>
        <strain evidence="4">Wild caught</strain>
    </source>
</reference>
<sequence>LSKAERGKGQRKKESELRDKQPILRYFLTPANQAKNNTLSQGEFHDEPNSPDELEDTALPLLESEGHSSRENEDDSATVQLQNVTSDLCYSNDPGMWPEKISDFERQNIVKCCQRSQVDLMKLKISIPADSDSRSFPEYLLYSKSSNGQEKTKRDWLTWSKSKGALLCVPCLLFSNELEWRNLQQSLQSKGIDSQIQKQIPSEAEKQRALLERLLDATLFLASRNMALRGSSSKISDAHSGNFLGVLELISHYDPFLHDHLAKVKESQEKGEKMHAYYLSWESQNEFIELCVCDATPDTSHRQQNMLILRYVHKDKDTGNWKIYKRFIEFFDLAKKNGQEIVEMLLQRLQKRSYPSKNPTCYVLSVHLSFSESLWSVCRTIMPQHSDIFWMSLKSIIKSNKLSNEALLEAKGLKSYFKSFTAIVLATLKKLASPVCRGLNSGKFNFKSKINRQRKRKRFHDESPDEATSESAEAIFQNTVFYVAMDNIINKLNRRFQSVRDICDDFAPVLKFKNMNADEIITSCDKLANKYSQDLTSGLASEVQHLKKIYSATFQNYLRLLDLLNAIYKRKLETIFGEICITIRIFCTLPVTVAEGKRAFSKFSIIKNYLRSTMSQDHLSSLAILS</sequence>
<dbReference type="PANTHER" id="PTHR45749:SF33">
    <property type="entry name" value="ZINC FINGER MYM-TYPE PROTEIN 1"/>
    <property type="match status" value="1"/>
</dbReference>
<dbReference type="Proteomes" id="UP000008672">
    <property type="component" value="Unassembled WGS sequence"/>
</dbReference>
<accession>H3AAK9</accession>
<feature type="compositionally biased region" description="Polar residues" evidence="1">
    <location>
        <begin position="30"/>
        <end position="41"/>
    </location>
</feature>
<dbReference type="EMBL" id="AFYH01204915">
    <property type="status" value="NOT_ANNOTATED_CDS"/>
    <property type="molecule type" value="Genomic_DNA"/>
</dbReference>
<dbReference type="InParanoid" id="H3AAK9"/>
<reference evidence="3" key="2">
    <citation type="submission" date="2025-08" db="UniProtKB">
        <authorList>
            <consortium name="Ensembl"/>
        </authorList>
    </citation>
    <scope>IDENTIFICATION</scope>
</reference>
<dbReference type="PANTHER" id="PTHR45749">
    <property type="match status" value="1"/>
</dbReference>
<evidence type="ECO:0000259" key="2">
    <source>
        <dbReference type="Pfam" id="PF05699"/>
    </source>
</evidence>
<dbReference type="eggNOG" id="ENOG502QTXU">
    <property type="taxonomic scope" value="Eukaryota"/>
</dbReference>
<proteinExistence type="predicted"/>
<organism evidence="3 4">
    <name type="scientific">Latimeria chalumnae</name>
    <name type="common">Coelacanth</name>
    <dbReference type="NCBI Taxonomy" id="7897"/>
    <lineage>
        <taxon>Eukaryota</taxon>
        <taxon>Metazoa</taxon>
        <taxon>Chordata</taxon>
        <taxon>Craniata</taxon>
        <taxon>Vertebrata</taxon>
        <taxon>Euteleostomi</taxon>
        <taxon>Coelacanthiformes</taxon>
        <taxon>Coelacanthidae</taxon>
        <taxon>Latimeria</taxon>
    </lineage>
</organism>
<reference evidence="3" key="3">
    <citation type="submission" date="2025-09" db="UniProtKB">
        <authorList>
            <consortium name="Ensembl"/>
        </authorList>
    </citation>
    <scope>IDENTIFICATION</scope>
</reference>
<dbReference type="HOGENOM" id="CLU_006175_4_3_1"/>
<feature type="region of interest" description="Disordered" evidence="1">
    <location>
        <begin position="1"/>
        <end position="55"/>
    </location>
</feature>
<dbReference type="OMA" id="ITIRIFC"/>
<dbReference type="GeneTree" id="ENSGT00940000154356"/>
<name>H3AAK9_LATCH</name>
<keyword evidence="4" id="KW-1185">Reference proteome</keyword>
<dbReference type="Ensembl" id="ENSLACT00000006734.1">
    <property type="protein sequence ID" value="ENSLACP00000006680.1"/>
    <property type="gene ID" value="ENSLACG00000005923.1"/>
</dbReference>
<dbReference type="Pfam" id="PF05699">
    <property type="entry name" value="Dimer_Tnp_hAT"/>
    <property type="match status" value="1"/>
</dbReference>
<dbReference type="AlphaFoldDB" id="H3AAK9"/>
<protein>
    <recommendedName>
        <fullName evidence="2">HAT C-terminal dimerisation domain-containing protein</fullName>
    </recommendedName>
</protein>
<feature type="domain" description="HAT C-terminal dimerisation" evidence="2">
    <location>
        <begin position="571"/>
        <end position="625"/>
    </location>
</feature>
<feature type="compositionally biased region" description="Basic and acidic residues" evidence="1">
    <location>
        <begin position="1"/>
        <end position="22"/>
    </location>
</feature>
<dbReference type="STRING" id="7897.ENSLACP00000006680"/>
<dbReference type="GO" id="GO:0046983">
    <property type="term" value="F:protein dimerization activity"/>
    <property type="evidence" value="ECO:0007669"/>
    <property type="project" value="InterPro"/>
</dbReference>
<evidence type="ECO:0000313" key="3">
    <source>
        <dbReference type="Ensembl" id="ENSLACP00000006680.1"/>
    </source>
</evidence>